<feature type="transmembrane region" description="Helical" evidence="1">
    <location>
        <begin position="165"/>
        <end position="185"/>
    </location>
</feature>
<protein>
    <submittedName>
        <fullName evidence="2">Putative membrane protein</fullName>
    </submittedName>
</protein>
<keyword evidence="3" id="KW-1185">Reference proteome</keyword>
<feature type="transmembrane region" description="Helical" evidence="1">
    <location>
        <begin position="41"/>
        <end position="65"/>
    </location>
</feature>
<dbReference type="PANTHER" id="PTHR37692">
    <property type="entry name" value="HYPOTHETICAL MEMBRANE SPANNING PROTEIN"/>
    <property type="match status" value="1"/>
</dbReference>
<dbReference type="InterPro" id="IPR007352">
    <property type="entry name" value="DUF420"/>
</dbReference>
<keyword evidence="1" id="KW-0472">Membrane</keyword>
<proteinExistence type="predicted"/>
<dbReference type="STRING" id="1335309.GA0116948_102377"/>
<evidence type="ECO:0000256" key="1">
    <source>
        <dbReference type="SAM" id="Phobius"/>
    </source>
</evidence>
<feature type="transmembrane region" description="Helical" evidence="1">
    <location>
        <begin position="125"/>
        <end position="153"/>
    </location>
</feature>
<organism evidence="2 3">
    <name type="scientific">Chitinophaga costaii</name>
    <dbReference type="NCBI Taxonomy" id="1335309"/>
    <lineage>
        <taxon>Bacteria</taxon>
        <taxon>Pseudomonadati</taxon>
        <taxon>Bacteroidota</taxon>
        <taxon>Chitinophagia</taxon>
        <taxon>Chitinophagales</taxon>
        <taxon>Chitinophagaceae</taxon>
        <taxon>Chitinophaga</taxon>
    </lineage>
</organism>
<name>A0A1C4B117_9BACT</name>
<dbReference type="PANTHER" id="PTHR37692:SF1">
    <property type="entry name" value="DUF420 DOMAIN-CONTAINING PROTEIN"/>
    <property type="match status" value="1"/>
</dbReference>
<gene>
    <name evidence="2" type="ORF">GA0116948_102377</name>
</gene>
<dbReference type="Proteomes" id="UP000242818">
    <property type="component" value="Unassembled WGS sequence"/>
</dbReference>
<accession>A0A1C4B117</accession>
<evidence type="ECO:0000313" key="2">
    <source>
        <dbReference type="EMBL" id="SCC00571.1"/>
    </source>
</evidence>
<dbReference type="Pfam" id="PF04238">
    <property type="entry name" value="DUF420"/>
    <property type="match status" value="1"/>
</dbReference>
<keyword evidence="1" id="KW-1133">Transmembrane helix</keyword>
<sequence>MELKSKSLSLAITIVSVAIPVLVASLFFLPRPNLHLGFDIHILPLFHAVLNGATAVLLLASLYFIRNGFVKAHKVTNIISIVLSAVFLISYVTYHSIAPSTLYGDLNHDGVLDITEKNLAGSVRYIYYLLLLSHILLAAVIVPLVLFAALYAFQNNFVKHKRLARVTWPLWFYVSITGVIVYIMISPFY</sequence>
<dbReference type="AlphaFoldDB" id="A0A1C4B117"/>
<feature type="transmembrane region" description="Helical" evidence="1">
    <location>
        <begin position="7"/>
        <end position="29"/>
    </location>
</feature>
<evidence type="ECO:0000313" key="3">
    <source>
        <dbReference type="Proteomes" id="UP000242818"/>
    </source>
</evidence>
<feature type="transmembrane region" description="Helical" evidence="1">
    <location>
        <begin position="77"/>
        <end position="97"/>
    </location>
</feature>
<keyword evidence="1" id="KW-0812">Transmembrane</keyword>
<reference evidence="2 3" key="1">
    <citation type="submission" date="2016-08" db="EMBL/GenBank/DDBJ databases">
        <authorList>
            <person name="Seilhamer J.J."/>
        </authorList>
    </citation>
    <scope>NUCLEOTIDE SEQUENCE [LARGE SCALE GENOMIC DNA]</scope>
    <source>
        <strain evidence="2 3">A37T2</strain>
    </source>
</reference>
<dbReference type="EMBL" id="FMAR01000002">
    <property type="protein sequence ID" value="SCC00571.1"/>
    <property type="molecule type" value="Genomic_DNA"/>
</dbReference>
<dbReference type="OrthoDB" id="9811380at2"/>
<dbReference type="RefSeq" id="WP_089709497.1">
    <property type="nucleotide sequence ID" value="NZ_FMAR01000002.1"/>
</dbReference>